<keyword evidence="2" id="KW-1185">Reference proteome</keyword>
<evidence type="ECO:0008006" key="3">
    <source>
        <dbReference type="Google" id="ProtNLM"/>
    </source>
</evidence>
<accession>A0ABW0ZYB1</accession>
<proteinExistence type="predicted"/>
<comment type="caution">
    <text evidence="1">The sequence shown here is derived from an EMBL/GenBank/DDBJ whole genome shotgun (WGS) entry which is preliminary data.</text>
</comment>
<dbReference type="EMBL" id="JBHSON010000022">
    <property type="protein sequence ID" value="MFC5747437.1"/>
    <property type="molecule type" value="Genomic_DNA"/>
</dbReference>
<dbReference type="RefSeq" id="WP_378283056.1">
    <property type="nucleotide sequence ID" value="NZ_JBHSON010000022.1"/>
</dbReference>
<organism evidence="1 2">
    <name type="scientific">Actinomadura rugatobispora</name>
    <dbReference type="NCBI Taxonomy" id="1994"/>
    <lineage>
        <taxon>Bacteria</taxon>
        <taxon>Bacillati</taxon>
        <taxon>Actinomycetota</taxon>
        <taxon>Actinomycetes</taxon>
        <taxon>Streptosporangiales</taxon>
        <taxon>Thermomonosporaceae</taxon>
        <taxon>Actinomadura</taxon>
    </lineage>
</organism>
<protein>
    <recommendedName>
        <fullName evidence="3">RidA family protein</fullName>
    </recommendedName>
</protein>
<reference evidence="2" key="1">
    <citation type="journal article" date="2019" name="Int. J. Syst. Evol. Microbiol.">
        <title>The Global Catalogue of Microorganisms (GCM) 10K type strain sequencing project: providing services to taxonomists for standard genome sequencing and annotation.</title>
        <authorList>
            <consortium name="The Broad Institute Genomics Platform"/>
            <consortium name="The Broad Institute Genome Sequencing Center for Infectious Disease"/>
            <person name="Wu L."/>
            <person name="Ma J."/>
        </authorList>
    </citation>
    <scope>NUCLEOTIDE SEQUENCE [LARGE SCALE GENOMIC DNA]</scope>
    <source>
        <strain evidence="2">KCTC 42087</strain>
    </source>
</reference>
<evidence type="ECO:0000313" key="2">
    <source>
        <dbReference type="Proteomes" id="UP001596074"/>
    </source>
</evidence>
<dbReference type="Proteomes" id="UP001596074">
    <property type="component" value="Unassembled WGS sequence"/>
</dbReference>
<name>A0ABW0ZYB1_9ACTN</name>
<evidence type="ECO:0000313" key="1">
    <source>
        <dbReference type="EMBL" id="MFC5747437.1"/>
    </source>
</evidence>
<gene>
    <name evidence="1" type="ORF">ACFPZN_17545</name>
</gene>
<sequence length="252" mass="26407">MTARTENPAGGYAYVPGLSFASQGVAALPGFTIVRAVLPRPLPLAAGFAAVERRLADEGRPPAALCGLELRMPGALTRQGFVDFNAAYVGRLDAWGLLRDGVPPLARTNVIPVGDPPPEPAVHAFSYTVPGGGPGGTYVVSGVAEVPLGSDFPTGIVRPGERDADALGEKATVIIGEIRRCLDALGVRWEPSDPVTLYSPHAVAAEVAHERLAAVAGVRPRSGVAWQRTWPPVTGLELELDVRRVGADLYLP</sequence>